<gene>
    <name evidence="5" type="primary">8043477</name>
    <name evidence="4" type="ORF">IscW_ISCW023188</name>
</gene>
<reference evidence="5" key="2">
    <citation type="submission" date="2020-05" db="UniProtKB">
        <authorList>
            <consortium name="EnsemblMetazoa"/>
        </authorList>
    </citation>
    <scope>IDENTIFICATION</scope>
    <source>
        <strain evidence="5">wikel</strain>
    </source>
</reference>
<dbReference type="EMBL" id="ABJB010241469">
    <property type="status" value="NOT_ANNOTATED_CDS"/>
    <property type="molecule type" value="Genomic_DNA"/>
</dbReference>
<dbReference type="AlphaFoldDB" id="B7QMH3"/>
<sequence length="317" mass="36896">MNSNGKPAQVFRDVEGLYLGFSFRDEHVRSALAYKPKPRDVFVVSYPKCGTTWTQNLLFHIFSGGISPRDKDEFNARTPFLEYAGVECVANMSELAAIKTHLPFHKQPYSDQAKYVYVTRNPYDCCVSFYYHTKGFPAYFFEDGTFDEFFDMFVEGRCEYGDYFDHLLSWYGHRHDRNVLFLTYEDLKRDTEGWVLKMADFLGDEYGEMLRSNPFLAKSIVEASGVDTMKRLFNEAFRSKREISPLPCEVQKPAGVSNGMVENALQKPMTGDFVRKGVVGDWRNHFSQNQVYRMKRWIALRTEGSDVMQLWRDEDLP</sequence>
<dbReference type="KEGG" id="isc:8043477"/>
<evidence type="ECO:0000256" key="2">
    <source>
        <dbReference type="ARBA" id="ARBA00022679"/>
    </source>
</evidence>
<dbReference type="Pfam" id="PF00685">
    <property type="entry name" value="Sulfotransfer_1"/>
    <property type="match status" value="1"/>
</dbReference>
<dbReference type="InParanoid" id="B7QMH3"/>
<dbReference type="VEuPathDB" id="VectorBase:ISCI023188"/>
<dbReference type="GO" id="GO:0005737">
    <property type="term" value="C:cytoplasm"/>
    <property type="evidence" value="ECO:0000318"/>
    <property type="project" value="GO_Central"/>
</dbReference>
<dbReference type="VEuPathDB" id="VectorBase:ISCW023188"/>
<evidence type="ECO:0000256" key="1">
    <source>
        <dbReference type="ARBA" id="ARBA00005771"/>
    </source>
</evidence>
<comment type="similarity">
    <text evidence="1">Belongs to the sulfotransferase 1 family.</text>
</comment>
<dbReference type="OrthoDB" id="205623at2759"/>
<evidence type="ECO:0000313" key="4">
    <source>
        <dbReference type="EMBL" id="EEC20045.1"/>
    </source>
</evidence>
<dbReference type="EnsemblMetazoa" id="ISCW023188-RA">
    <property type="protein sequence ID" value="ISCW023188-PA"/>
    <property type="gene ID" value="ISCW023188"/>
</dbReference>
<keyword evidence="2 4" id="KW-0808">Transferase</keyword>
<accession>B7QMH3</accession>
<dbReference type="EC" id="2.8.2.2" evidence="4"/>
<name>B7QMH3_IXOSC</name>
<dbReference type="SUPFAM" id="SSF52540">
    <property type="entry name" value="P-loop containing nucleoside triphosphate hydrolases"/>
    <property type="match status" value="1"/>
</dbReference>
<dbReference type="Gene3D" id="3.40.50.300">
    <property type="entry name" value="P-loop containing nucleotide triphosphate hydrolases"/>
    <property type="match status" value="1"/>
</dbReference>
<dbReference type="HOGENOM" id="CLU_027239_2_0_1"/>
<proteinExistence type="inferred from homology"/>
<keyword evidence="6" id="KW-1185">Reference proteome</keyword>
<evidence type="ECO:0000313" key="6">
    <source>
        <dbReference type="Proteomes" id="UP000001555"/>
    </source>
</evidence>
<dbReference type="InterPro" id="IPR027417">
    <property type="entry name" value="P-loop_NTPase"/>
</dbReference>
<dbReference type="InterPro" id="IPR000863">
    <property type="entry name" value="Sulfotransferase_dom"/>
</dbReference>
<feature type="domain" description="Sulfotransferase" evidence="3">
    <location>
        <begin position="38"/>
        <end position="205"/>
    </location>
</feature>
<evidence type="ECO:0000313" key="5">
    <source>
        <dbReference type="EnsemblMetazoa" id="ISCW023188-PA"/>
    </source>
</evidence>
<protein>
    <submittedName>
        <fullName evidence="4 5">Sulfotransferase, putative</fullName>
        <ecNumber evidence="4">2.8.2.2</ecNumber>
    </submittedName>
</protein>
<dbReference type="VEuPathDB" id="VectorBase:ISCP_001374"/>
<dbReference type="PANTHER" id="PTHR11783">
    <property type="entry name" value="SULFOTRANSFERASE SULT"/>
    <property type="match status" value="1"/>
</dbReference>
<evidence type="ECO:0000259" key="3">
    <source>
        <dbReference type="Pfam" id="PF00685"/>
    </source>
</evidence>
<dbReference type="Proteomes" id="UP000001555">
    <property type="component" value="Unassembled WGS sequence"/>
</dbReference>
<dbReference type="PaxDb" id="6945-B7QMH3"/>
<dbReference type="FunCoup" id="B7QMH3">
    <property type="interactions" value="6"/>
</dbReference>
<dbReference type="GO" id="GO:0051923">
    <property type="term" value="P:sulfation"/>
    <property type="evidence" value="ECO:0000318"/>
    <property type="project" value="GO_Central"/>
</dbReference>
<organism>
    <name type="scientific">Ixodes scapularis</name>
    <name type="common">Black-legged tick</name>
    <name type="synonym">Deer tick</name>
    <dbReference type="NCBI Taxonomy" id="6945"/>
    <lineage>
        <taxon>Eukaryota</taxon>
        <taxon>Metazoa</taxon>
        <taxon>Ecdysozoa</taxon>
        <taxon>Arthropoda</taxon>
        <taxon>Chelicerata</taxon>
        <taxon>Arachnida</taxon>
        <taxon>Acari</taxon>
        <taxon>Parasitiformes</taxon>
        <taxon>Ixodida</taxon>
        <taxon>Ixodoidea</taxon>
        <taxon>Ixodidae</taxon>
        <taxon>Ixodinae</taxon>
        <taxon>Ixodes</taxon>
    </lineage>
</organism>
<dbReference type="GO" id="GO:0008146">
    <property type="term" value="F:sulfotransferase activity"/>
    <property type="evidence" value="ECO:0000318"/>
    <property type="project" value="GO_Central"/>
</dbReference>
<dbReference type="GO" id="GO:0004027">
    <property type="term" value="F:alcohol sulfotransferase activity"/>
    <property type="evidence" value="ECO:0007669"/>
    <property type="project" value="UniProtKB-EC"/>
</dbReference>
<dbReference type="EMBL" id="DS971485">
    <property type="protein sequence ID" value="EEC20045.1"/>
    <property type="molecule type" value="Genomic_DNA"/>
</dbReference>
<reference evidence="4 6" key="1">
    <citation type="submission" date="2008-03" db="EMBL/GenBank/DDBJ databases">
        <title>Annotation of Ixodes scapularis.</title>
        <authorList>
            <consortium name="Ixodes scapularis Genome Project Consortium"/>
            <person name="Caler E."/>
            <person name="Hannick L.I."/>
            <person name="Bidwell S."/>
            <person name="Joardar V."/>
            <person name="Thiagarajan M."/>
            <person name="Amedeo P."/>
            <person name="Galinsky K.J."/>
            <person name="Schobel S."/>
            <person name="Inman J."/>
            <person name="Hostetler J."/>
            <person name="Miller J."/>
            <person name="Hammond M."/>
            <person name="Megy K."/>
            <person name="Lawson D."/>
            <person name="Kodira C."/>
            <person name="Sutton G."/>
            <person name="Meyer J."/>
            <person name="Hill C.A."/>
            <person name="Birren B."/>
            <person name="Nene V."/>
            <person name="Collins F."/>
            <person name="Alarcon-Chaidez F."/>
            <person name="Wikel S."/>
            <person name="Strausberg R."/>
        </authorList>
    </citation>
    <scope>NUCLEOTIDE SEQUENCE [LARGE SCALE GENOMIC DNA]</scope>
    <source>
        <strain evidence="6">Wikel</strain>
        <strain evidence="4">Wikel colony</strain>
    </source>
</reference>